<evidence type="ECO:0000313" key="4">
    <source>
        <dbReference type="Proteomes" id="UP001575652"/>
    </source>
</evidence>
<evidence type="ECO:0000313" key="3">
    <source>
        <dbReference type="EMBL" id="MFB0836359.1"/>
    </source>
</evidence>
<name>A0ABV4URQ6_9MICC</name>
<protein>
    <submittedName>
        <fullName evidence="2">DUF222 domain-containing protein</fullName>
    </submittedName>
</protein>
<feature type="non-terminal residue" evidence="2">
    <location>
        <position position="84"/>
    </location>
</feature>
<dbReference type="Proteomes" id="UP001575652">
    <property type="component" value="Unassembled WGS sequence"/>
</dbReference>
<evidence type="ECO:0000313" key="2">
    <source>
        <dbReference type="EMBL" id="MFB0836358.1"/>
    </source>
</evidence>
<keyword evidence="4" id="KW-1185">Reference proteome</keyword>
<accession>A0ABV4URQ6</accession>
<dbReference type="InterPro" id="IPR003870">
    <property type="entry name" value="DUF222"/>
</dbReference>
<sequence>PGLMVSEAALGGTVHPNAIRRLACGADLIPVVLGTAGQVLDAGRAARLFSEDQHRVLYARDRGCTAPGCTVPAAGCEAHHVRWW</sequence>
<dbReference type="Pfam" id="PF02720">
    <property type="entry name" value="DUF222"/>
    <property type="match status" value="1"/>
</dbReference>
<dbReference type="CDD" id="cd00085">
    <property type="entry name" value="HNHc"/>
    <property type="match status" value="1"/>
</dbReference>
<comment type="caution">
    <text evidence="2">The sequence shown here is derived from an EMBL/GenBank/DDBJ whole genome shotgun (WGS) entry which is preliminary data.</text>
</comment>
<proteinExistence type="predicted"/>
<feature type="non-terminal residue" evidence="2">
    <location>
        <position position="1"/>
    </location>
</feature>
<feature type="domain" description="DUF222" evidence="1">
    <location>
        <begin position="11"/>
        <end position="61"/>
    </location>
</feature>
<dbReference type="EMBL" id="JBHDLJ010000044">
    <property type="protein sequence ID" value="MFB0836359.1"/>
    <property type="molecule type" value="Genomic_DNA"/>
</dbReference>
<evidence type="ECO:0000259" key="1">
    <source>
        <dbReference type="Pfam" id="PF02720"/>
    </source>
</evidence>
<organism evidence="2 4">
    <name type="scientific">Arthrobacter halodurans</name>
    <dbReference type="NCBI Taxonomy" id="516699"/>
    <lineage>
        <taxon>Bacteria</taxon>
        <taxon>Bacillati</taxon>
        <taxon>Actinomycetota</taxon>
        <taxon>Actinomycetes</taxon>
        <taxon>Micrococcales</taxon>
        <taxon>Micrococcaceae</taxon>
        <taxon>Arthrobacter</taxon>
    </lineage>
</organism>
<dbReference type="InterPro" id="IPR003615">
    <property type="entry name" value="HNH_nuc"/>
</dbReference>
<reference evidence="2 4" key="1">
    <citation type="submission" date="2024-09" db="EMBL/GenBank/DDBJ databases">
        <authorList>
            <person name="Salinas-Garcia M.A."/>
            <person name="Prieme A."/>
        </authorList>
    </citation>
    <scope>NUCLEOTIDE SEQUENCE [LARGE SCALE GENOMIC DNA]</scope>
    <source>
        <strain evidence="2 4">DSM 21081</strain>
    </source>
</reference>
<dbReference type="RefSeq" id="WP_373973537.1">
    <property type="nucleotide sequence ID" value="NZ_JBHDLJ010000043.1"/>
</dbReference>
<dbReference type="EMBL" id="JBHDLJ010000043">
    <property type="protein sequence ID" value="MFB0836358.1"/>
    <property type="molecule type" value="Genomic_DNA"/>
</dbReference>
<gene>
    <name evidence="2" type="ORF">ACETWP_17350</name>
    <name evidence="3" type="ORF">ACETWP_17355</name>
</gene>